<dbReference type="InterPro" id="IPR041413">
    <property type="entry name" value="MLTR_LBD"/>
</dbReference>
<dbReference type="Gene3D" id="3.30.450.180">
    <property type="match status" value="1"/>
</dbReference>
<reference evidence="3" key="2">
    <citation type="submission" date="2020-09" db="EMBL/GenBank/DDBJ databases">
        <authorList>
            <person name="Sun Q."/>
            <person name="Ohkuma M."/>
        </authorList>
    </citation>
    <scope>NUCLEOTIDE SEQUENCE</scope>
    <source>
        <strain evidence="3">JCM 4784</strain>
    </source>
</reference>
<comment type="caution">
    <text evidence="3">The sequence shown here is derived from an EMBL/GenBank/DDBJ whole genome shotgun (WGS) entry which is preliminary data.</text>
</comment>
<feature type="compositionally biased region" description="Low complexity" evidence="1">
    <location>
        <begin position="36"/>
        <end position="48"/>
    </location>
</feature>
<name>A0A919A8R3_9ACTN</name>
<feature type="domain" description="MmyB-like transcription regulator ligand binding" evidence="2">
    <location>
        <begin position="66"/>
        <end position="215"/>
    </location>
</feature>
<gene>
    <name evidence="3" type="ORF">GCM10018785_69210</name>
</gene>
<dbReference type="PANTHER" id="PTHR35010">
    <property type="entry name" value="BLL4672 PROTEIN-RELATED"/>
    <property type="match status" value="1"/>
</dbReference>
<dbReference type="AlphaFoldDB" id="A0A919A8R3"/>
<dbReference type="RefSeq" id="WP_268257379.1">
    <property type="nucleotide sequence ID" value="NZ_BNBT01000189.1"/>
</dbReference>
<evidence type="ECO:0000313" key="4">
    <source>
        <dbReference type="Proteomes" id="UP000608024"/>
    </source>
</evidence>
<proteinExistence type="predicted"/>
<evidence type="ECO:0000259" key="2">
    <source>
        <dbReference type="Pfam" id="PF17765"/>
    </source>
</evidence>
<dbReference type="EMBL" id="BNBT01000189">
    <property type="protein sequence ID" value="GHE93533.1"/>
    <property type="molecule type" value="Genomic_DNA"/>
</dbReference>
<accession>A0A919A8R3</accession>
<keyword evidence="4" id="KW-1185">Reference proteome</keyword>
<sequence length="227" mass="24584">MDTSRQVLDAVARALRLDAAAHRHALALAGYAPTGPAAPTAATTTAPAHQPVPHSDPTAPTAARDHQPLLDGWPTTPALLLSPAFDVLAWNQAYATLWPDPAATPEPRRNLLLLLAADPAHHRRLPDWRPLALDLYRHFRTRADLEPPGARAHEVTALLRAACPDLDAWWACRSVGDFTSRTLLLHPESGPPLRYEARLLLTPEPRGGAVLVHTPLARETGGTLPEE</sequence>
<evidence type="ECO:0000313" key="3">
    <source>
        <dbReference type="EMBL" id="GHE93533.1"/>
    </source>
</evidence>
<reference evidence="3" key="1">
    <citation type="journal article" date="2014" name="Int. J. Syst. Evol. Microbiol.">
        <title>Complete genome sequence of Corynebacterium casei LMG S-19264T (=DSM 44701T), isolated from a smear-ripened cheese.</title>
        <authorList>
            <consortium name="US DOE Joint Genome Institute (JGI-PGF)"/>
            <person name="Walter F."/>
            <person name="Albersmeier A."/>
            <person name="Kalinowski J."/>
            <person name="Ruckert C."/>
        </authorList>
    </citation>
    <scope>NUCLEOTIDE SEQUENCE</scope>
    <source>
        <strain evidence="3">JCM 4784</strain>
    </source>
</reference>
<organism evidence="3 4">
    <name type="scientific">Streptomyces longispororuber</name>
    <dbReference type="NCBI Taxonomy" id="68230"/>
    <lineage>
        <taxon>Bacteria</taxon>
        <taxon>Bacillati</taxon>
        <taxon>Actinomycetota</taxon>
        <taxon>Actinomycetes</taxon>
        <taxon>Kitasatosporales</taxon>
        <taxon>Streptomycetaceae</taxon>
        <taxon>Streptomyces</taxon>
    </lineage>
</organism>
<dbReference type="Proteomes" id="UP000608024">
    <property type="component" value="Unassembled WGS sequence"/>
</dbReference>
<dbReference type="Pfam" id="PF17765">
    <property type="entry name" value="MLTR_LBD"/>
    <property type="match status" value="1"/>
</dbReference>
<evidence type="ECO:0000256" key="1">
    <source>
        <dbReference type="SAM" id="MobiDB-lite"/>
    </source>
</evidence>
<feature type="region of interest" description="Disordered" evidence="1">
    <location>
        <begin position="36"/>
        <end position="69"/>
    </location>
</feature>
<protein>
    <recommendedName>
        <fullName evidence="2">MmyB-like transcription regulator ligand binding domain-containing protein</fullName>
    </recommendedName>
</protein>